<protein>
    <submittedName>
        <fullName evidence="1">MFS polyamine transporter</fullName>
    </submittedName>
</protein>
<evidence type="ECO:0000313" key="1">
    <source>
        <dbReference type="EMBL" id="KAF9654303.1"/>
    </source>
</evidence>
<reference evidence="1" key="2">
    <citation type="journal article" date="2020" name="Nat. Commun.">
        <title>Large-scale genome sequencing of mycorrhizal fungi provides insights into the early evolution of symbiotic traits.</title>
        <authorList>
            <person name="Miyauchi S."/>
            <person name="Kiss E."/>
            <person name="Kuo A."/>
            <person name="Drula E."/>
            <person name="Kohler A."/>
            <person name="Sanchez-Garcia M."/>
            <person name="Morin E."/>
            <person name="Andreopoulos B."/>
            <person name="Barry K.W."/>
            <person name="Bonito G."/>
            <person name="Buee M."/>
            <person name="Carver A."/>
            <person name="Chen C."/>
            <person name="Cichocki N."/>
            <person name="Clum A."/>
            <person name="Culley D."/>
            <person name="Crous P.W."/>
            <person name="Fauchery L."/>
            <person name="Girlanda M."/>
            <person name="Hayes R.D."/>
            <person name="Keri Z."/>
            <person name="LaButti K."/>
            <person name="Lipzen A."/>
            <person name="Lombard V."/>
            <person name="Magnuson J."/>
            <person name="Maillard F."/>
            <person name="Murat C."/>
            <person name="Nolan M."/>
            <person name="Ohm R.A."/>
            <person name="Pangilinan J."/>
            <person name="Pereira M.F."/>
            <person name="Perotto S."/>
            <person name="Peter M."/>
            <person name="Pfister S."/>
            <person name="Riley R."/>
            <person name="Sitrit Y."/>
            <person name="Stielow J.B."/>
            <person name="Szollosi G."/>
            <person name="Zifcakova L."/>
            <person name="Stursova M."/>
            <person name="Spatafora J.W."/>
            <person name="Tedersoo L."/>
            <person name="Vaario L.M."/>
            <person name="Yamada A."/>
            <person name="Yan M."/>
            <person name="Wang P."/>
            <person name="Xu J."/>
            <person name="Bruns T."/>
            <person name="Baldrian P."/>
            <person name="Vilgalys R."/>
            <person name="Dunand C."/>
            <person name="Henrissat B."/>
            <person name="Grigoriev I.V."/>
            <person name="Hibbett D."/>
            <person name="Nagy L.G."/>
            <person name="Martin F.M."/>
        </authorList>
    </citation>
    <scope>NUCLEOTIDE SEQUENCE</scope>
    <source>
        <strain evidence="1">P2</strain>
    </source>
</reference>
<evidence type="ECO:0000313" key="2">
    <source>
        <dbReference type="Proteomes" id="UP000886501"/>
    </source>
</evidence>
<sequence length="476" mass="51816">MIRVEASATSSENGADHFIVDWDGPDDPNNPRNWMFRKKWVVTVLASAYTFLSPREFHITNPVEAVLTVSIFVLAYAFGPLLFAPLSEIHGRVRLLQATNVLFLAFNLGCGFTRNKAQLTVLRFMAGLGGGAPVAIGGGLISDVWRPEERGKALSLYLLAPVLGPVVGPLAGAWIAQILDWRWIFWGSTILGAAIQAAGIWLLDETYTPVLLERKAARLRRAHGGREKMGTIPVFKTAYSETNNSWKDLLQVRLIRPFVFFVTEPIIQLFGLYLAFTYGAMYPFLTAIPSIFQDVYGLSVGNAGLHYIPLGIGMYGGAITLSVIMDKTYAALKEKAGGVGKPEFRLLSLVPGTILLPIGILITGWTADAKTHWICPDIGLVMTGAGILICSLATQSYVIDTYAIHSASALAAVGTLRSLAGFGFPLFAPAMYKSLGYSKGNTILFSVAAAVGCPVPWLFWKYGKRVRGWNKYASKV</sequence>
<proteinExistence type="predicted"/>
<dbReference type="EMBL" id="MU117961">
    <property type="protein sequence ID" value="KAF9654303.1"/>
    <property type="molecule type" value="Genomic_DNA"/>
</dbReference>
<keyword evidence="2" id="KW-1185">Reference proteome</keyword>
<dbReference type="Proteomes" id="UP000886501">
    <property type="component" value="Unassembled WGS sequence"/>
</dbReference>
<reference evidence="1" key="1">
    <citation type="submission" date="2019-10" db="EMBL/GenBank/DDBJ databases">
        <authorList>
            <consortium name="DOE Joint Genome Institute"/>
            <person name="Kuo A."/>
            <person name="Miyauchi S."/>
            <person name="Kiss E."/>
            <person name="Drula E."/>
            <person name="Kohler A."/>
            <person name="Sanchez-Garcia M."/>
            <person name="Andreopoulos B."/>
            <person name="Barry K.W."/>
            <person name="Bonito G."/>
            <person name="Buee M."/>
            <person name="Carver A."/>
            <person name="Chen C."/>
            <person name="Cichocki N."/>
            <person name="Clum A."/>
            <person name="Culley D."/>
            <person name="Crous P.W."/>
            <person name="Fauchery L."/>
            <person name="Girlanda M."/>
            <person name="Hayes R."/>
            <person name="Keri Z."/>
            <person name="Labutti K."/>
            <person name="Lipzen A."/>
            <person name="Lombard V."/>
            <person name="Magnuson J."/>
            <person name="Maillard F."/>
            <person name="Morin E."/>
            <person name="Murat C."/>
            <person name="Nolan M."/>
            <person name="Ohm R."/>
            <person name="Pangilinan J."/>
            <person name="Pereira M."/>
            <person name="Perotto S."/>
            <person name="Peter M."/>
            <person name="Riley R."/>
            <person name="Sitrit Y."/>
            <person name="Stielow B."/>
            <person name="Szollosi G."/>
            <person name="Zifcakova L."/>
            <person name="Stursova M."/>
            <person name="Spatafora J.W."/>
            <person name="Tedersoo L."/>
            <person name="Vaario L.-M."/>
            <person name="Yamada A."/>
            <person name="Yan M."/>
            <person name="Wang P."/>
            <person name="Xu J."/>
            <person name="Bruns T."/>
            <person name="Baldrian P."/>
            <person name="Vilgalys R."/>
            <person name="Henrissat B."/>
            <person name="Grigoriev I.V."/>
            <person name="Hibbett D."/>
            <person name="Nagy L.G."/>
            <person name="Martin F.M."/>
        </authorList>
    </citation>
    <scope>NUCLEOTIDE SEQUENCE</scope>
    <source>
        <strain evidence="1">P2</strain>
    </source>
</reference>
<accession>A0ACB6ZY38</accession>
<comment type="caution">
    <text evidence="1">The sequence shown here is derived from an EMBL/GenBank/DDBJ whole genome shotgun (WGS) entry which is preliminary data.</text>
</comment>
<gene>
    <name evidence="1" type="ORF">BDM02DRAFT_3195743</name>
</gene>
<organism evidence="1 2">
    <name type="scientific">Thelephora ganbajun</name>
    <name type="common">Ganba fungus</name>
    <dbReference type="NCBI Taxonomy" id="370292"/>
    <lineage>
        <taxon>Eukaryota</taxon>
        <taxon>Fungi</taxon>
        <taxon>Dikarya</taxon>
        <taxon>Basidiomycota</taxon>
        <taxon>Agaricomycotina</taxon>
        <taxon>Agaricomycetes</taxon>
        <taxon>Thelephorales</taxon>
        <taxon>Thelephoraceae</taxon>
        <taxon>Thelephora</taxon>
    </lineage>
</organism>
<name>A0ACB6ZY38_THEGA</name>